<dbReference type="CDD" id="cd00603">
    <property type="entry name" value="IPT_PCSR"/>
    <property type="match status" value="1"/>
</dbReference>
<dbReference type="Gene3D" id="2.60.40.10">
    <property type="entry name" value="Immunoglobulins"/>
    <property type="match status" value="1"/>
</dbReference>
<evidence type="ECO:0000256" key="1">
    <source>
        <dbReference type="ARBA" id="ARBA00022729"/>
    </source>
</evidence>
<name>A0ABQ7GN23_DUNSA</name>
<dbReference type="PRINTS" id="PR01217">
    <property type="entry name" value="PRICHEXTENSN"/>
</dbReference>
<dbReference type="InterPro" id="IPR052387">
    <property type="entry name" value="Fibrocystin"/>
</dbReference>
<dbReference type="PANTHER" id="PTHR46769:SF2">
    <property type="entry name" value="FIBROCYSTIN-L ISOFORM 2 PRECURSOR-RELATED"/>
    <property type="match status" value="1"/>
</dbReference>
<dbReference type="Pfam" id="PF01833">
    <property type="entry name" value="TIG"/>
    <property type="match status" value="1"/>
</dbReference>
<comment type="caution">
    <text evidence="4">The sequence shown here is derived from an EMBL/GenBank/DDBJ whole genome shotgun (WGS) entry which is preliminary data.</text>
</comment>
<feature type="region of interest" description="Disordered" evidence="2">
    <location>
        <begin position="689"/>
        <end position="708"/>
    </location>
</feature>
<dbReference type="Proteomes" id="UP000815325">
    <property type="component" value="Unassembled WGS sequence"/>
</dbReference>
<protein>
    <recommendedName>
        <fullName evidence="3">IPT/TIG domain-containing protein</fullName>
    </recommendedName>
</protein>
<proteinExistence type="predicted"/>
<sequence length="921" mass="99396">MLNLLLQVVCETSPGDIGTYQVSVLVDGTSLDTYCCIGYNDGYSPSLMAVRPSAGPPGTQVNLIGDATWRILRDCGNEAAGPNDESCVGEVVFGDYLCDTGAGTDDASTVIDINRRMDRFPGYWLYDVSCTVPDPSDSQGDMLPGLATAGNVNVSLHFEASLRGGMTAVELDAYQGTRKGDSYLFQLYAVVDSVSPPLGSMAGGTELTLQGRGFPVLSLDIGDTVDVEVAGSRCSVLSSNFTHLTCETGPLPDDYVPPPAIEGVWPGMRGLEMEVYMEAEDSVDRSLSNLGLLNDTITVENSGDKSFRTIETAIWETPLNVTADDDIVRWCSKSKAFFIAPVTGDFRFYMSVHDYGTLHGSWIKSGTATVANELLIAQHGRSSIDDYWQRGEEQWSPLVYLEANQSILLDAAQCANPWGGGHLQLAVLIPSDVGTAKSLPEIQKLTVRGDSQARSQVISYLSGTGTEDTVLNVTATTSLEYAWMLVQEYPATLTFKPSINGTNLGQDFNVSIIESEQSVRQQLAQALGADTSEIGVLRYADVTTVIYQIGLEAAKFPGFSLDVEVTTREDPNTGFQLAPPPDVCVAPSPPLPELPELSPAYPPPFPPESFLPFYPPMYPSAYPPVYPSTYPPVYPSTYPPVYPSTYVPVYPSTYPPVYPWTYDPVYPSTYPPIYPSTYPPVYPFMDPPAPPAAPPTEDPPAPLPPTADPRDVLQATVAAVAVDADVVLGVDTLATWRMGTAAAGTFEELAYNATRNEVQGAIRSLVGYGNCISSTEGERVGGYIAHRWTIEWPWDQGNSVPQLLLGPGPQTPLGHRITSELLTNASTPITGLLEVGLGENCDTVELDLVEDKPTIIAEKLGRLRGLSGRPLKVWKSGNDRTGYDVTVHFDPVTTAGNLPMMRVTSLESVTGQTCTTDVHWQ</sequence>
<dbReference type="InterPro" id="IPR014756">
    <property type="entry name" value="Ig_E-set"/>
</dbReference>
<dbReference type="EMBL" id="MU069680">
    <property type="protein sequence ID" value="KAF5835993.1"/>
    <property type="molecule type" value="Genomic_DNA"/>
</dbReference>
<evidence type="ECO:0000259" key="3">
    <source>
        <dbReference type="Pfam" id="PF01833"/>
    </source>
</evidence>
<keyword evidence="1" id="KW-0732">Signal</keyword>
<dbReference type="InterPro" id="IPR002909">
    <property type="entry name" value="IPT_dom"/>
</dbReference>
<dbReference type="PANTHER" id="PTHR46769">
    <property type="entry name" value="POLYCYSTIC KIDNEY AND HEPATIC DISEASE 1 (AUTOSOMAL RECESSIVE)-LIKE 1"/>
    <property type="match status" value="1"/>
</dbReference>
<feature type="domain" description="IPT/TIG" evidence="3">
    <location>
        <begin position="190"/>
        <end position="252"/>
    </location>
</feature>
<organism evidence="4 5">
    <name type="scientific">Dunaliella salina</name>
    <name type="common">Green alga</name>
    <name type="synonym">Protococcus salinus</name>
    <dbReference type="NCBI Taxonomy" id="3046"/>
    <lineage>
        <taxon>Eukaryota</taxon>
        <taxon>Viridiplantae</taxon>
        <taxon>Chlorophyta</taxon>
        <taxon>core chlorophytes</taxon>
        <taxon>Chlorophyceae</taxon>
        <taxon>CS clade</taxon>
        <taxon>Chlamydomonadales</taxon>
        <taxon>Dunaliellaceae</taxon>
        <taxon>Dunaliella</taxon>
    </lineage>
</organism>
<dbReference type="SUPFAM" id="SSF81296">
    <property type="entry name" value="E set domains"/>
    <property type="match status" value="1"/>
</dbReference>
<accession>A0ABQ7GN23</accession>
<reference evidence="4" key="1">
    <citation type="submission" date="2017-08" db="EMBL/GenBank/DDBJ databases">
        <authorList>
            <person name="Polle J.E."/>
            <person name="Barry K."/>
            <person name="Cushman J."/>
            <person name="Schmutz J."/>
            <person name="Tran D."/>
            <person name="Hathwaick L.T."/>
            <person name="Yim W.C."/>
            <person name="Jenkins J."/>
            <person name="Mckie-Krisberg Z.M."/>
            <person name="Prochnik S."/>
            <person name="Lindquist E."/>
            <person name="Dockter R.B."/>
            <person name="Adam C."/>
            <person name="Molina H."/>
            <person name="Bunkerborg J."/>
            <person name="Jin E."/>
            <person name="Buchheim M."/>
            <person name="Magnuson J."/>
        </authorList>
    </citation>
    <scope>NUCLEOTIDE SEQUENCE</scope>
    <source>
        <strain evidence="4">CCAP 19/18</strain>
    </source>
</reference>
<evidence type="ECO:0000313" key="4">
    <source>
        <dbReference type="EMBL" id="KAF5835993.1"/>
    </source>
</evidence>
<keyword evidence="5" id="KW-1185">Reference proteome</keyword>
<feature type="compositionally biased region" description="Pro residues" evidence="2">
    <location>
        <begin position="689"/>
        <end position="707"/>
    </location>
</feature>
<dbReference type="InterPro" id="IPR013783">
    <property type="entry name" value="Ig-like_fold"/>
</dbReference>
<evidence type="ECO:0000256" key="2">
    <source>
        <dbReference type="SAM" id="MobiDB-lite"/>
    </source>
</evidence>
<evidence type="ECO:0000313" key="5">
    <source>
        <dbReference type="Proteomes" id="UP000815325"/>
    </source>
</evidence>
<gene>
    <name evidence="4" type="ORF">DUNSADRAFT_6609</name>
</gene>